<dbReference type="EMBL" id="MLYV02001246">
    <property type="protein sequence ID" value="PSR71726.1"/>
    <property type="molecule type" value="Genomic_DNA"/>
</dbReference>
<sequence length="56" mass="6330">MESECKRRGYMSHFTVLMDSVVYCDNVQQFEGESTTLLVLMLFGIVMAITNSYIGA</sequence>
<protein>
    <submittedName>
        <fullName evidence="2">Uncharacterized protein</fullName>
    </submittedName>
</protein>
<evidence type="ECO:0000313" key="3">
    <source>
        <dbReference type="Proteomes" id="UP000186601"/>
    </source>
</evidence>
<keyword evidence="3" id="KW-1185">Reference proteome</keyword>
<dbReference type="Proteomes" id="UP000186601">
    <property type="component" value="Unassembled WGS sequence"/>
</dbReference>
<keyword evidence="1" id="KW-0812">Transmembrane</keyword>
<comment type="caution">
    <text evidence="2">The sequence shown here is derived from an EMBL/GenBank/DDBJ whole genome shotgun (WGS) entry which is preliminary data.</text>
</comment>
<feature type="transmembrane region" description="Helical" evidence="1">
    <location>
        <begin position="35"/>
        <end position="54"/>
    </location>
</feature>
<keyword evidence="1" id="KW-1133">Transmembrane helix</keyword>
<accession>A0A2R6NH55</accession>
<organism evidence="2 3">
    <name type="scientific">Hermanssonia centrifuga</name>
    <dbReference type="NCBI Taxonomy" id="98765"/>
    <lineage>
        <taxon>Eukaryota</taxon>
        <taxon>Fungi</taxon>
        <taxon>Dikarya</taxon>
        <taxon>Basidiomycota</taxon>
        <taxon>Agaricomycotina</taxon>
        <taxon>Agaricomycetes</taxon>
        <taxon>Polyporales</taxon>
        <taxon>Meruliaceae</taxon>
        <taxon>Hermanssonia</taxon>
    </lineage>
</organism>
<name>A0A2R6NH55_9APHY</name>
<evidence type="ECO:0000256" key="1">
    <source>
        <dbReference type="SAM" id="Phobius"/>
    </source>
</evidence>
<keyword evidence="1" id="KW-0472">Membrane</keyword>
<evidence type="ECO:0000313" key="2">
    <source>
        <dbReference type="EMBL" id="PSR71726.1"/>
    </source>
</evidence>
<reference evidence="2 3" key="1">
    <citation type="submission" date="2018-02" db="EMBL/GenBank/DDBJ databases">
        <title>Genome sequence of the basidiomycete white-rot fungus Phlebia centrifuga.</title>
        <authorList>
            <person name="Granchi Z."/>
            <person name="Peng M."/>
            <person name="de Vries R.P."/>
            <person name="Hilden K."/>
            <person name="Makela M.R."/>
            <person name="Grigoriev I."/>
            <person name="Riley R."/>
        </authorList>
    </citation>
    <scope>NUCLEOTIDE SEQUENCE [LARGE SCALE GENOMIC DNA]</scope>
    <source>
        <strain evidence="2 3">FBCC195</strain>
    </source>
</reference>
<gene>
    <name evidence="2" type="ORF">PHLCEN_2v12400</name>
</gene>
<proteinExistence type="predicted"/>
<dbReference type="AlphaFoldDB" id="A0A2R6NH55"/>